<evidence type="ECO:0000256" key="3">
    <source>
        <dbReference type="ARBA" id="ARBA00009025"/>
    </source>
</evidence>
<dbReference type="GO" id="GO:0003954">
    <property type="term" value="F:NADH dehydrogenase activity"/>
    <property type="evidence" value="ECO:0007669"/>
    <property type="project" value="TreeGrafter"/>
</dbReference>
<feature type="transmembrane region" description="Helical" evidence="17">
    <location>
        <begin position="7"/>
        <end position="34"/>
    </location>
</feature>
<dbReference type="PRINTS" id="PR01437">
    <property type="entry name" value="NUOXDRDTASE4"/>
</dbReference>
<dbReference type="GO" id="GO:0042773">
    <property type="term" value="P:ATP synthesis coupled electron transport"/>
    <property type="evidence" value="ECO:0007669"/>
    <property type="project" value="InterPro"/>
</dbReference>
<feature type="transmembrane region" description="Helical" evidence="17">
    <location>
        <begin position="85"/>
        <end position="107"/>
    </location>
</feature>
<dbReference type="PANTHER" id="PTHR43507">
    <property type="entry name" value="NADH-UBIQUINONE OXIDOREDUCTASE CHAIN 4"/>
    <property type="match status" value="1"/>
</dbReference>
<evidence type="ECO:0000256" key="17">
    <source>
        <dbReference type="RuleBase" id="RU003297"/>
    </source>
</evidence>
<organism evidence="19">
    <name type="scientific">Bombus hypocrita sapporensis</name>
    <name type="common">Sapporo bumblebee</name>
    <dbReference type="NCBI Taxonomy" id="1079038"/>
    <lineage>
        <taxon>Eukaryota</taxon>
        <taxon>Metazoa</taxon>
        <taxon>Ecdysozoa</taxon>
        <taxon>Arthropoda</taxon>
        <taxon>Hexapoda</taxon>
        <taxon>Insecta</taxon>
        <taxon>Pterygota</taxon>
        <taxon>Neoptera</taxon>
        <taxon>Endopterygota</taxon>
        <taxon>Hymenoptera</taxon>
        <taxon>Apocrita</taxon>
        <taxon>Aculeata</taxon>
        <taxon>Apoidea</taxon>
        <taxon>Anthophila</taxon>
        <taxon>Apidae</taxon>
        <taxon>Bombus</taxon>
        <taxon>Bombus</taxon>
    </lineage>
</organism>
<feature type="transmembrane region" description="Helical" evidence="17">
    <location>
        <begin position="127"/>
        <end position="150"/>
    </location>
</feature>
<feature type="transmembrane region" description="Helical" evidence="17">
    <location>
        <begin position="322"/>
        <end position="342"/>
    </location>
</feature>
<feature type="transmembrane region" description="Helical" evidence="17">
    <location>
        <begin position="376"/>
        <end position="394"/>
    </location>
</feature>
<dbReference type="EC" id="7.1.1.2" evidence="4 17"/>
<dbReference type="InterPro" id="IPR003918">
    <property type="entry name" value="NADH_UbQ_OxRdtase"/>
</dbReference>
<dbReference type="Pfam" id="PF00361">
    <property type="entry name" value="Proton_antipo_M"/>
    <property type="match status" value="1"/>
</dbReference>
<comment type="similarity">
    <text evidence="3 17">Belongs to the complex I subunit 4 family.</text>
</comment>
<keyword evidence="10 17" id="KW-0249">Electron transport</keyword>
<gene>
    <name evidence="19" type="primary">ND4</name>
</gene>
<evidence type="ECO:0000256" key="4">
    <source>
        <dbReference type="ARBA" id="ARBA00012944"/>
    </source>
</evidence>
<dbReference type="EMBL" id="AP018481">
    <property type="protein sequence ID" value="BBC44264.1"/>
    <property type="molecule type" value="Genomic_DNA"/>
</dbReference>
<keyword evidence="9" id="KW-1278">Translocase</keyword>
<keyword evidence="11 17" id="KW-1133">Transmembrane helix</keyword>
<feature type="transmembrane region" description="Helical" evidence="17">
    <location>
        <begin position="414"/>
        <end position="435"/>
    </location>
</feature>
<evidence type="ECO:0000256" key="9">
    <source>
        <dbReference type="ARBA" id="ARBA00022967"/>
    </source>
</evidence>
<evidence type="ECO:0000256" key="16">
    <source>
        <dbReference type="ARBA" id="ARBA00049551"/>
    </source>
</evidence>
<feature type="transmembrane region" description="Helical" evidence="17">
    <location>
        <begin position="240"/>
        <end position="260"/>
    </location>
</feature>
<evidence type="ECO:0000256" key="14">
    <source>
        <dbReference type="ARBA" id="ARBA00023128"/>
    </source>
</evidence>
<feature type="domain" description="NADH:quinone oxidoreductase/Mrp antiporter transmembrane" evidence="18">
    <location>
        <begin position="98"/>
        <end position="379"/>
    </location>
</feature>
<dbReference type="GO" id="GO:0015990">
    <property type="term" value="P:electron transport coupled proton transport"/>
    <property type="evidence" value="ECO:0007669"/>
    <property type="project" value="TreeGrafter"/>
</dbReference>
<feature type="transmembrane region" description="Helical" evidence="17">
    <location>
        <begin position="54"/>
        <end position="73"/>
    </location>
</feature>
<evidence type="ECO:0000256" key="1">
    <source>
        <dbReference type="ARBA" id="ARBA00003257"/>
    </source>
</evidence>
<evidence type="ECO:0000256" key="5">
    <source>
        <dbReference type="ARBA" id="ARBA00021006"/>
    </source>
</evidence>
<keyword evidence="12 17" id="KW-0520">NAD</keyword>
<keyword evidence="15 17" id="KW-0472">Membrane</keyword>
<evidence type="ECO:0000256" key="12">
    <source>
        <dbReference type="ARBA" id="ARBA00023027"/>
    </source>
</evidence>
<dbReference type="AlphaFoldDB" id="A0A3B1EZY7"/>
<comment type="function">
    <text evidence="17">Core subunit of the mitochondrial membrane respiratory chain NADH dehydrogenase (Complex I) which catalyzes electron transfer from NADH through the respiratory chain, using ubiquinone as an electron acceptor. Essential for the catalytic activity and assembly of complex I.</text>
</comment>
<feature type="transmembrane region" description="Helical" evidence="17">
    <location>
        <begin position="171"/>
        <end position="193"/>
    </location>
</feature>
<evidence type="ECO:0000313" key="19">
    <source>
        <dbReference type="EMBL" id="BBC44264.1"/>
    </source>
</evidence>
<evidence type="ECO:0000256" key="7">
    <source>
        <dbReference type="ARBA" id="ARBA00022660"/>
    </source>
</evidence>
<keyword evidence="14 17" id="KW-0496">Mitochondrion</keyword>
<reference evidence="19" key="1">
    <citation type="journal article" date="2018" name="Mitochondrial DNA Part B Resour">
        <title>The complete mitochondrial genome of the bumblebee, Bombus hypocrita sapporensis (Insecta: Hymenoptera: Apidae) from Hokkaido Island, Japan.</title>
        <authorList>
            <person name="Nishimoto M."/>
            <person name="Umezawa M."/>
            <person name="Okuyama H."/>
            <person name="Kumano N."/>
            <person name="Nomura T."/>
            <person name="Takahashi J."/>
        </authorList>
    </citation>
    <scope>NUCLEOTIDE SEQUENCE</scope>
</reference>
<dbReference type="PANTHER" id="PTHR43507:SF20">
    <property type="entry name" value="NADH-UBIQUINONE OXIDOREDUCTASE CHAIN 4"/>
    <property type="match status" value="1"/>
</dbReference>
<dbReference type="GO" id="GO:0031966">
    <property type="term" value="C:mitochondrial membrane"/>
    <property type="evidence" value="ECO:0007669"/>
    <property type="project" value="UniProtKB-SubCell"/>
</dbReference>
<evidence type="ECO:0000259" key="18">
    <source>
        <dbReference type="Pfam" id="PF00361"/>
    </source>
</evidence>
<keyword evidence="6 17" id="KW-0813">Transport</keyword>
<feature type="transmembrane region" description="Helical" evidence="17">
    <location>
        <begin position="205"/>
        <end position="228"/>
    </location>
</feature>
<feature type="transmembrane region" description="Helical" evidence="17">
    <location>
        <begin position="348"/>
        <end position="369"/>
    </location>
</feature>
<evidence type="ECO:0000256" key="13">
    <source>
        <dbReference type="ARBA" id="ARBA00023075"/>
    </source>
</evidence>
<evidence type="ECO:0000256" key="8">
    <source>
        <dbReference type="ARBA" id="ARBA00022692"/>
    </source>
</evidence>
<sequence length="459" mass="54711">MNEILILLVVMFLMNYINFYILGNLMFLMSLYFLKNISWIKWLNIFVGLGNNNYSNYLILMMIWVFGMIFLNLNEMSKKCLMLNLILFFLMLLNFMVMDLLMFYFMYESSLLLIFYMVMEWGYSEDRILAAFYLMFYTLVFSLPMLYLIFKLLSSSGSMIFFFLEISKFKFDYFSFMYLLMSFLVKIPMYMFHGWLIKAHVEASFFSSMILASVMLKLGSYGMLRLILIFNNKFINLSCYFMMINLFGMLILSMMCLFQFDMKLIIALSSVIHMGIMSMGMLSGLKIGLLGGLLMMISHGLVSSGLFYLVNEIYKQTNSRIIFLNKGLINLMPSMSMMWFMMCVYNSGAPISLNMVSEIFLLMSLIMWYKYLFMFLFFYCLLSFMYSIYLYSFIQFGKIYSFNINLMNSSLLNYLTLILHLLPLNLFILNLFIYLNSLIKNIELWFQWYMMNMKYFKLF</sequence>
<keyword evidence="13 17" id="KW-0830">Ubiquinone</keyword>
<dbReference type="GO" id="GO:0008137">
    <property type="term" value="F:NADH dehydrogenase (ubiquinone) activity"/>
    <property type="evidence" value="ECO:0007669"/>
    <property type="project" value="UniProtKB-UniRule"/>
</dbReference>
<comment type="catalytic activity">
    <reaction evidence="16 17">
        <text>a ubiquinone + NADH + 5 H(+)(in) = a ubiquinol + NAD(+) + 4 H(+)(out)</text>
        <dbReference type="Rhea" id="RHEA:29091"/>
        <dbReference type="Rhea" id="RHEA-COMP:9565"/>
        <dbReference type="Rhea" id="RHEA-COMP:9566"/>
        <dbReference type="ChEBI" id="CHEBI:15378"/>
        <dbReference type="ChEBI" id="CHEBI:16389"/>
        <dbReference type="ChEBI" id="CHEBI:17976"/>
        <dbReference type="ChEBI" id="CHEBI:57540"/>
        <dbReference type="ChEBI" id="CHEBI:57945"/>
        <dbReference type="EC" id="7.1.1.2"/>
    </reaction>
</comment>
<accession>A0A3B1EZY7</accession>
<comment type="subcellular location">
    <subcellularLocation>
        <location evidence="2 17">Mitochondrion membrane</location>
        <topology evidence="2 17">Multi-pass membrane protein</topology>
    </subcellularLocation>
</comment>
<keyword evidence="7 17" id="KW-0679">Respiratory chain</keyword>
<evidence type="ECO:0000256" key="2">
    <source>
        <dbReference type="ARBA" id="ARBA00004225"/>
    </source>
</evidence>
<name>A0A3B1EZY7_BOMHP</name>
<evidence type="ECO:0000256" key="6">
    <source>
        <dbReference type="ARBA" id="ARBA00022448"/>
    </source>
</evidence>
<feature type="transmembrane region" description="Helical" evidence="17">
    <location>
        <begin position="287"/>
        <end position="310"/>
    </location>
</feature>
<geneLocation type="mitochondrion" evidence="19"/>
<dbReference type="InterPro" id="IPR001750">
    <property type="entry name" value="ND/Mrp_TM"/>
</dbReference>
<evidence type="ECO:0000256" key="15">
    <source>
        <dbReference type="ARBA" id="ARBA00023136"/>
    </source>
</evidence>
<comment type="function">
    <text evidence="1">Core subunit of the mitochondrial membrane respiratory chain NADH dehydrogenase (Complex I) that is believed to belong to the minimal assembly required for catalysis. Complex I functions in the transfer of electrons from NADH to the respiratory chain. The immediate electron acceptor for the enzyme is believed to be ubiquinone.</text>
</comment>
<evidence type="ECO:0000256" key="11">
    <source>
        <dbReference type="ARBA" id="ARBA00022989"/>
    </source>
</evidence>
<keyword evidence="8 17" id="KW-0812">Transmembrane</keyword>
<proteinExistence type="inferred from homology"/>
<evidence type="ECO:0000256" key="10">
    <source>
        <dbReference type="ARBA" id="ARBA00022982"/>
    </source>
</evidence>
<dbReference type="GO" id="GO:0048039">
    <property type="term" value="F:ubiquinone binding"/>
    <property type="evidence" value="ECO:0007669"/>
    <property type="project" value="TreeGrafter"/>
</dbReference>
<protein>
    <recommendedName>
        <fullName evidence="5 17">NADH-ubiquinone oxidoreductase chain 4</fullName>
        <ecNumber evidence="4 17">7.1.1.2</ecNumber>
    </recommendedName>
</protein>